<sequence>MYNPISSEFFDQLMVAMERKIPSTIEYYQNAEQEKNREKQQIKALVKTMELIDGFEFLVLDTKEKIRLSFVVKFNGKRHRAD</sequence>
<dbReference type="EMBL" id="FPKX01000060">
    <property type="protein sequence ID" value="SFZ98771.1"/>
    <property type="molecule type" value="Genomic_DNA"/>
</dbReference>
<dbReference type="AlphaFoldDB" id="A0A1W1EFH9"/>
<reference evidence="1" key="1">
    <citation type="submission" date="2016-10" db="EMBL/GenBank/DDBJ databases">
        <authorList>
            <person name="de Groot N.N."/>
        </authorList>
    </citation>
    <scope>NUCLEOTIDE SEQUENCE</scope>
</reference>
<organism evidence="1">
    <name type="scientific">hydrothermal vent metagenome</name>
    <dbReference type="NCBI Taxonomy" id="652676"/>
    <lineage>
        <taxon>unclassified sequences</taxon>
        <taxon>metagenomes</taxon>
        <taxon>ecological metagenomes</taxon>
    </lineage>
</organism>
<evidence type="ECO:0000313" key="1">
    <source>
        <dbReference type="EMBL" id="SFZ98771.1"/>
    </source>
</evidence>
<proteinExistence type="predicted"/>
<protein>
    <submittedName>
        <fullName evidence="1">Uncharacterized protein</fullName>
    </submittedName>
</protein>
<accession>A0A1W1EFH9</accession>
<gene>
    <name evidence="1" type="ORF">MNB_SV-5-1444</name>
</gene>
<name>A0A1W1EFH9_9ZZZZ</name>